<evidence type="ECO:0000256" key="10">
    <source>
        <dbReference type="ARBA" id="ARBA00022597"/>
    </source>
</evidence>
<dbReference type="InterPro" id="IPR023151">
    <property type="entry name" value="PEP_util_CS"/>
</dbReference>
<dbReference type="InterPro" id="IPR050499">
    <property type="entry name" value="PEP-utilizing_PTS_enzyme"/>
</dbReference>
<evidence type="ECO:0000256" key="2">
    <source>
        <dbReference type="ARBA" id="ARBA00001946"/>
    </source>
</evidence>
<evidence type="ECO:0000256" key="12">
    <source>
        <dbReference type="ARBA" id="ARBA00022683"/>
    </source>
</evidence>
<feature type="domain" description="Phosphotransferase system enzyme I N-terminal" evidence="20">
    <location>
        <begin position="5"/>
        <end position="114"/>
    </location>
</feature>
<dbReference type="PANTHER" id="PTHR46244">
    <property type="entry name" value="PHOSPHOENOLPYRUVATE-PROTEIN PHOSPHOTRANSFERASE"/>
    <property type="match status" value="1"/>
</dbReference>
<dbReference type="Gene3D" id="3.20.20.60">
    <property type="entry name" value="Phosphoenolpyruvate-binding domains"/>
    <property type="match status" value="1"/>
</dbReference>
<dbReference type="Pfam" id="PF02896">
    <property type="entry name" value="PEP-utilizers_C"/>
    <property type="match status" value="1"/>
</dbReference>
<dbReference type="Gene3D" id="3.50.30.10">
    <property type="entry name" value="Phosphohistidine domain"/>
    <property type="match status" value="1"/>
</dbReference>
<evidence type="ECO:0000313" key="21">
    <source>
        <dbReference type="EMBL" id="MBC8573241.1"/>
    </source>
</evidence>
<dbReference type="InterPro" id="IPR015813">
    <property type="entry name" value="Pyrv/PenolPyrv_kinase-like_dom"/>
</dbReference>
<dbReference type="EMBL" id="JACRSZ010000008">
    <property type="protein sequence ID" value="MBC8573241.1"/>
    <property type="molecule type" value="Genomic_DNA"/>
</dbReference>
<comment type="catalytic activity">
    <reaction evidence="1 17">
        <text>L-histidyl-[protein] + phosphoenolpyruvate = N(pros)-phospho-L-histidyl-[protein] + pyruvate</text>
        <dbReference type="Rhea" id="RHEA:23880"/>
        <dbReference type="Rhea" id="RHEA-COMP:9745"/>
        <dbReference type="Rhea" id="RHEA-COMP:9746"/>
        <dbReference type="ChEBI" id="CHEBI:15361"/>
        <dbReference type="ChEBI" id="CHEBI:29979"/>
        <dbReference type="ChEBI" id="CHEBI:58702"/>
        <dbReference type="ChEBI" id="CHEBI:64837"/>
        <dbReference type="EC" id="2.7.3.9"/>
    </reaction>
</comment>
<dbReference type="InterPro" id="IPR008279">
    <property type="entry name" value="PEP-util_enz_mobile_dom"/>
</dbReference>
<evidence type="ECO:0000313" key="22">
    <source>
        <dbReference type="Proteomes" id="UP000657421"/>
    </source>
</evidence>
<dbReference type="GO" id="GO:0008965">
    <property type="term" value="F:phosphoenolpyruvate-protein phosphotransferase activity"/>
    <property type="evidence" value="ECO:0007669"/>
    <property type="project" value="UniProtKB-EC"/>
</dbReference>
<keyword evidence="14 17" id="KW-0418">Kinase</keyword>
<dbReference type="SUPFAM" id="SSF52009">
    <property type="entry name" value="Phosphohistidine domain"/>
    <property type="match status" value="1"/>
</dbReference>
<keyword evidence="11 17" id="KW-0808">Transferase</keyword>
<evidence type="ECO:0000256" key="6">
    <source>
        <dbReference type="ARBA" id="ARBA00012232"/>
    </source>
</evidence>
<evidence type="ECO:0000259" key="18">
    <source>
        <dbReference type="Pfam" id="PF00391"/>
    </source>
</evidence>
<evidence type="ECO:0000256" key="16">
    <source>
        <dbReference type="ARBA" id="ARBA00033235"/>
    </source>
</evidence>
<evidence type="ECO:0000256" key="7">
    <source>
        <dbReference type="ARBA" id="ARBA00016544"/>
    </source>
</evidence>
<comment type="subcellular location">
    <subcellularLocation>
        <location evidence="4 17">Cytoplasm</location>
    </subcellularLocation>
</comment>
<dbReference type="Proteomes" id="UP000657421">
    <property type="component" value="Unassembled WGS sequence"/>
</dbReference>
<gene>
    <name evidence="21" type="primary">ptsP</name>
    <name evidence="21" type="ORF">H8716_09115</name>
</gene>
<keyword evidence="10 17" id="KW-0762">Sugar transport</keyword>
<evidence type="ECO:0000259" key="20">
    <source>
        <dbReference type="Pfam" id="PF05524"/>
    </source>
</evidence>
<evidence type="ECO:0000256" key="15">
    <source>
        <dbReference type="ARBA" id="ARBA00022842"/>
    </source>
</evidence>
<comment type="caution">
    <text evidence="21">The sequence shown here is derived from an EMBL/GenBank/DDBJ whole genome shotgun (WGS) entry which is preliminary data.</text>
</comment>
<dbReference type="SUPFAM" id="SSF51621">
    <property type="entry name" value="Phosphoenolpyruvate/pyruvate domain"/>
    <property type="match status" value="1"/>
</dbReference>
<dbReference type="PRINTS" id="PR01736">
    <property type="entry name" value="PHPHTRNFRASE"/>
</dbReference>
<feature type="domain" description="PEP-utilising enzyme C-terminal" evidence="19">
    <location>
        <begin position="251"/>
        <end position="536"/>
    </location>
</feature>
<evidence type="ECO:0000256" key="17">
    <source>
        <dbReference type="PIRNR" id="PIRNR000732"/>
    </source>
</evidence>
<dbReference type="InterPro" id="IPR036618">
    <property type="entry name" value="PtsI_HPr-bd_sf"/>
</dbReference>
<comment type="function">
    <text evidence="3 17">General (non sugar-specific) component of the phosphoenolpyruvate-dependent sugar phosphotransferase system (sugar PTS). This major carbohydrate active-transport system catalyzes the phosphorylation of incoming sugar substrates concomitantly with their translocation across the cell membrane. Enzyme I transfers the phosphoryl group from phosphoenolpyruvate (PEP) to the phosphoryl carrier protein (HPr).</text>
</comment>
<dbReference type="Pfam" id="PF00391">
    <property type="entry name" value="PEP-utilizers"/>
    <property type="match status" value="1"/>
</dbReference>
<dbReference type="NCBIfam" id="TIGR01417">
    <property type="entry name" value="PTS_I_fam"/>
    <property type="match status" value="1"/>
</dbReference>
<comment type="cofactor">
    <cofactor evidence="2 17">
        <name>Mg(2+)</name>
        <dbReference type="ChEBI" id="CHEBI:18420"/>
    </cofactor>
</comment>
<dbReference type="InterPro" id="IPR036637">
    <property type="entry name" value="Phosphohistidine_dom_sf"/>
</dbReference>
<sequence length="540" mass="61210">MKNWNGIGVSDGLIVGRAVRMQKVQTKRLTSLEQVKESCIKRTAELYESTKEKMGEAQAEVFTAYQMLLLDPKLYKGVNQRLEQGRELEQAIEEGFEDLAQVFDGMTNEYMRQRAEDIRGLKKMHLDMLNGKKTTFQDVGERNYILVAEEVTAIDFAMIDVEHLGGLVVRQGGRFSHAMIMARSLNIPAVTGLKEIEEIHDGDELFVDGNTGEIAMIELRERGRIAPKDQHILAIWKKKFRKKVEREEVLKNLPTGKNVTADGTEIQLRVNISGPSDLKNLDLSALQGVGLYRTEYLFFERKEMPDIREQQEEYEKVFDLLDGKTLIVRTLDVGGDKRVPYLAANKEENPFLGVRGIRLTLKKPEVLETQMEALLRSARGRAFSMMFPMVDTVEEVQQAREIWKRVCSRVKADGCEVHPDIRLGITIETPAAAICVDQFVKEIDFVSIGSNDLAQYLMAADRENVELDHLLSPWQPAVMRVIQHVIQVCNEYGVEVSVCGEAGGEPEYLKHLIRNGLRIVSVSRSRVDMTRLAISETVIL</sequence>
<organism evidence="21 22">
    <name type="scientific">Jingyaoa shaoxingensis</name>
    <dbReference type="NCBI Taxonomy" id="2763671"/>
    <lineage>
        <taxon>Bacteria</taxon>
        <taxon>Bacillati</taxon>
        <taxon>Bacillota</taxon>
        <taxon>Clostridia</taxon>
        <taxon>Lachnospirales</taxon>
        <taxon>Lachnospiraceae</taxon>
        <taxon>Jingyaoa</taxon>
    </lineage>
</organism>
<comment type="similarity">
    <text evidence="5 17">Belongs to the PEP-utilizing enzyme family.</text>
</comment>
<evidence type="ECO:0000256" key="11">
    <source>
        <dbReference type="ARBA" id="ARBA00022679"/>
    </source>
</evidence>
<dbReference type="InterPro" id="IPR040442">
    <property type="entry name" value="Pyrv_kinase-like_dom_sf"/>
</dbReference>
<keyword evidence="22" id="KW-1185">Reference proteome</keyword>
<dbReference type="InterPro" id="IPR006318">
    <property type="entry name" value="PTS_EI-like"/>
</dbReference>
<dbReference type="SUPFAM" id="SSF47831">
    <property type="entry name" value="Enzyme I of the PEP:sugar phosphotransferase system HPr-binding (sub)domain"/>
    <property type="match status" value="1"/>
</dbReference>
<dbReference type="PROSITE" id="PS00742">
    <property type="entry name" value="PEP_ENZYMES_2"/>
    <property type="match status" value="1"/>
</dbReference>
<keyword evidence="15 17" id="KW-0460">Magnesium</keyword>
<dbReference type="InterPro" id="IPR008731">
    <property type="entry name" value="PTS_EIN"/>
</dbReference>
<evidence type="ECO:0000259" key="19">
    <source>
        <dbReference type="Pfam" id="PF02896"/>
    </source>
</evidence>
<evidence type="ECO:0000256" key="4">
    <source>
        <dbReference type="ARBA" id="ARBA00004496"/>
    </source>
</evidence>
<protein>
    <recommendedName>
        <fullName evidence="7 17">Phosphoenolpyruvate-protein phosphotransferase</fullName>
        <ecNumber evidence="6 17">2.7.3.9</ecNumber>
    </recommendedName>
    <alternativeName>
        <fullName evidence="16 17">Phosphotransferase system, enzyme I</fullName>
    </alternativeName>
</protein>
<reference evidence="21 22" key="1">
    <citation type="submission" date="2020-08" db="EMBL/GenBank/DDBJ databases">
        <title>Genome public.</title>
        <authorList>
            <person name="Liu C."/>
            <person name="Sun Q."/>
        </authorList>
    </citation>
    <scope>NUCLEOTIDE SEQUENCE [LARGE SCALE GENOMIC DNA]</scope>
    <source>
        <strain evidence="21 22">NSJ-46</strain>
    </source>
</reference>
<dbReference type="PANTHER" id="PTHR46244:SF3">
    <property type="entry name" value="PHOSPHOENOLPYRUVATE-PROTEIN PHOSPHOTRANSFERASE"/>
    <property type="match status" value="1"/>
</dbReference>
<dbReference type="Gene3D" id="1.10.274.10">
    <property type="entry name" value="PtsI, HPr-binding domain"/>
    <property type="match status" value="1"/>
</dbReference>
<feature type="domain" description="PEP-utilising enzyme mobile" evidence="18">
    <location>
        <begin position="141"/>
        <end position="212"/>
    </location>
</feature>
<evidence type="ECO:0000256" key="1">
    <source>
        <dbReference type="ARBA" id="ARBA00000683"/>
    </source>
</evidence>
<dbReference type="PIRSF" id="PIRSF000732">
    <property type="entry name" value="PTS_enzyme_I"/>
    <property type="match status" value="1"/>
</dbReference>
<evidence type="ECO:0000256" key="13">
    <source>
        <dbReference type="ARBA" id="ARBA00022723"/>
    </source>
</evidence>
<keyword evidence="9 17" id="KW-0963">Cytoplasm</keyword>
<dbReference type="InterPro" id="IPR024692">
    <property type="entry name" value="PTS_EI"/>
</dbReference>
<dbReference type="RefSeq" id="WP_249308326.1">
    <property type="nucleotide sequence ID" value="NZ_JACRSZ010000008.1"/>
</dbReference>
<keyword evidence="12 17" id="KW-0598">Phosphotransferase system</keyword>
<evidence type="ECO:0000256" key="9">
    <source>
        <dbReference type="ARBA" id="ARBA00022490"/>
    </source>
</evidence>
<evidence type="ECO:0000256" key="8">
    <source>
        <dbReference type="ARBA" id="ARBA00022448"/>
    </source>
</evidence>
<accession>A0ABR7NA18</accession>
<dbReference type="InterPro" id="IPR000121">
    <property type="entry name" value="PEP_util_C"/>
</dbReference>
<dbReference type="EC" id="2.7.3.9" evidence="6 17"/>
<name>A0ABR7NA18_9FIRM</name>
<keyword evidence="13 17" id="KW-0479">Metal-binding</keyword>
<evidence type="ECO:0000256" key="3">
    <source>
        <dbReference type="ARBA" id="ARBA00002728"/>
    </source>
</evidence>
<evidence type="ECO:0000256" key="14">
    <source>
        <dbReference type="ARBA" id="ARBA00022777"/>
    </source>
</evidence>
<proteinExistence type="inferred from homology"/>
<evidence type="ECO:0000256" key="5">
    <source>
        <dbReference type="ARBA" id="ARBA00007837"/>
    </source>
</evidence>
<dbReference type="Pfam" id="PF05524">
    <property type="entry name" value="PEP-utilisers_N"/>
    <property type="match status" value="1"/>
</dbReference>
<keyword evidence="8 17" id="KW-0813">Transport</keyword>